<feature type="domain" description="ArnR1-like winged helix-turn-helix" evidence="1">
    <location>
        <begin position="31"/>
        <end position="113"/>
    </location>
</feature>
<evidence type="ECO:0000313" key="3">
    <source>
        <dbReference type="Proteomes" id="UP000028194"/>
    </source>
</evidence>
<dbReference type="InterPro" id="IPR036388">
    <property type="entry name" value="WH-like_DNA-bd_sf"/>
</dbReference>
<proteinExistence type="predicted"/>
<dbReference type="SUPFAM" id="SSF46785">
    <property type="entry name" value="Winged helix' DNA-binding domain"/>
    <property type="match status" value="1"/>
</dbReference>
<accession>A0A075MZ06</accession>
<evidence type="ECO:0000313" key="2">
    <source>
        <dbReference type="EMBL" id="AIF84489.1"/>
    </source>
</evidence>
<protein>
    <submittedName>
        <fullName evidence="2">Putative transcriptional regulator</fullName>
    </submittedName>
</protein>
<dbReference type="Pfam" id="PF14947">
    <property type="entry name" value="HTH_45"/>
    <property type="match status" value="1"/>
</dbReference>
<dbReference type="EMBL" id="CP007174">
    <property type="protein sequence ID" value="AIF84489.1"/>
    <property type="molecule type" value="Genomic_DNA"/>
</dbReference>
<dbReference type="HOGENOM" id="CLU_159725_0_1_2"/>
<organism evidence="2 3">
    <name type="scientific">Candidatus Nitrososphaera evergladensis SR1</name>
    <dbReference type="NCBI Taxonomy" id="1459636"/>
    <lineage>
        <taxon>Archaea</taxon>
        <taxon>Nitrososphaerota</taxon>
        <taxon>Nitrososphaeria</taxon>
        <taxon>Nitrososphaerales</taxon>
        <taxon>Nitrososphaeraceae</taxon>
        <taxon>Nitrososphaera</taxon>
    </lineage>
</organism>
<dbReference type="eggNOG" id="arCOG01055">
    <property type="taxonomic scope" value="Archaea"/>
</dbReference>
<dbReference type="Gene3D" id="1.10.10.10">
    <property type="entry name" value="Winged helix-like DNA-binding domain superfamily/Winged helix DNA-binding domain"/>
    <property type="match status" value="1"/>
</dbReference>
<dbReference type="InterPro" id="IPR038723">
    <property type="entry name" value="ArnR1-like_HTH"/>
</dbReference>
<dbReference type="AlphaFoldDB" id="A0A075MZ06"/>
<dbReference type="KEGG" id="nev:NTE_02439"/>
<dbReference type="OrthoDB" id="140255at2157"/>
<reference evidence="2 3" key="1">
    <citation type="journal article" date="2014" name="PLoS ONE">
        <title>Genome Sequence of Candidatus Nitrososphaera evergladensis from Group I.1b Enriched from Everglades Soil Reveals Novel Genomic Features of the Ammonia-Oxidizing Archaea.</title>
        <authorList>
            <person name="Zhalnina K.V."/>
            <person name="Dias R."/>
            <person name="Leonard M.T."/>
            <person name="Dorr de Quadros P."/>
            <person name="Camargo F.A."/>
            <person name="Drew J.C."/>
            <person name="Farmerie W.G."/>
            <person name="Daroub S.H."/>
            <person name="Triplett E.W."/>
        </authorList>
    </citation>
    <scope>NUCLEOTIDE SEQUENCE [LARGE SCALE GENOMIC DNA]</scope>
    <source>
        <strain evidence="2 3">SR1</strain>
    </source>
</reference>
<dbReference type="Proteomes" id="UP000028194">
    <property type="component" value="Chromosome"/>
</dbReference>
<gene>
    <name evidence="2" type="ORF">NTE_02439</name>
</gene>
<name>A0A075MZ06_9ARCH</name>
<dbReference type="InterPro" id="IPR036390">
    <property type="entry name" value="WH_DNA-bd_sf"/>
</dbReference>
<evidence type="ECO:0000259" key="1">
    <source>
        <dbReference type="Pfam" id="PF14947"/>
    </source>
</evidence>
<dbReference type="STRING" id="1459636.NTE_02439"/>
<sequence>MTLIEMYDCSFVRGFLYKREVYTPLKRSANRSRVEIAYDILKLCLTPQKKTQIMYRANLSYEQANYYLAVFVTKGLLEQNMRQGVNDQGYRQYLITTQKGRDVLQGLANAIELLDSIFATTTTKIQASA</sequence>
<keyword evidence="3" id="KW-1185">Reference proteome</keyword>